<evidence type="ECO:0000256" key="1">
    <source>
        <dbReference type="SAM" id="MobiDB-lite"/>
    </source>
</evidence>
<comment type="caution">
    <text evidence="4">The sequence shown here is derived from an EMBL/GenBank/DDBJ whole genome shotgun (WGS) entry which is preliminary data.</text>
</comment>
<feature type="domain" description="SH3b" evidence="3">
    <location>
        <begin position="66"/>
        <end position="137"/>
    </location>
</feature>
<dbReference type="SUPFAM" id="SSF51445">
    <property type="entry name" value="(Trans)glycosidases"/>
    <property type="match status" value="1"/>
</dbReference>
<dbReference type="RefSeq" id="WP_207669672.1">
    <property type="nucleotide sequence ID" value="NZ_SLWV01000013.1"/>
</dbReference>
<dbReference type="Gene3D" id="3.20.20.80">
    <property type="entry name" value="Glycosidases"/>
    <property type="match status" value="1"/>
</dbReference>
<evidence type="ECO:0000313" key="4">
    <source>
        <dbReference type="EMBL" id="TCO74376.1"/>
    </source>
</evidence>
<dbReference type="EMBL" id="SLWV01000013">
    <property type="protein sequence ID" value="TCO74376.1"/>
    <property type="molecule type" value="Genomic_DNA"/>
</dbReference>
<accession>A0A4R2KTF9</accession>
<dbReference type="InterPro" id="IPR003646">
    <property type="entry name" value="SH3-like_bac-type"/>
</dbReference>
<feature type="signal peptide" evidence="2">
    <location>
        <begin position="1"/>
        <end position="24"/>
    </location>
</feature>
<feature type="compositionally biased region" description="Basic and acidic residues" evidence="1">
    <location>
        <begin position="35"/>
        <end position="60"/>
    </location>
</feature>
<dbReference type="Proteomes" id="UP000294919">
    <property type="component" value="Unassembled WGS sequence"/>
</dbReference>
<evidence type="ECO:0000313" key="5">
    <source>
        <dbReference type="Proteomes" id="UP000294919"/>
    </source>
</evidence>
<evidence type="ECO:0000256" key="2">
    <source>
        <dbReference type="SAM" id="SignalP"/>
    </source>
</evidence>
<feature type="chain" id="PRO_5039497933" description="SH3b domain-containing protein" evidence="2">
    <location>
        <begin position="25"/>
        <end position="496"/>
    </location>
</feature>
<keyword evidence="2" id="KW-0732">Signal</keyword>
<name>A0A4R2KTF9_9FIRM</name>
<proteinExistence type="predicted"/>
<evidence type="ECO:0000259" key="3">
    <source>
        <dbReference type="PROSITE" id="PS51781"/>
    </source>
</evidence>
<organism evidence="4 5">
    <name type="scientific">Marinisporobacter balticus</name>
    <dbReference type="NCBI Taxonomy" id="2018667"/>
    <lineage>
        <taxon>Bacteria</taxon>
        <taxon>Bacillati</taxon>
        <taxon>Bacillota</taxon>
        <taxon>Clostridia</taxon>
        <taxon>Peptostreptococcales</taxon>
        <taxon>Thermotaleaceae</taxon>
        <taxon>Marinisporobacter</taxon>
    </lineage>
</organism>
<dbReference type="InterPro" id="IPR025275">
    <property type="entry name" value="DUF4015"/>
</dbReference>
<protein>
    <recommendedName>
        <fullName evidence="3">SH3b domain-containing protein</fullName>
    </recommendedName>
</protein>
<keyword evidence="5" id="KW-1185">Reference proteome</keyword>
<dbReference type="Pfam" id="PF08239">
    <property type="entry name" value="SH3_3"/>
    <property type="match status" value="1"/>
</dbReference>
<dbReference type="Gene3D" id="2.30.30.40">
    <property type="entry name" value="SH3 Domains"/>
    <property type="match status" value="1"/>
</dbReference>
<reference evidence="4 5" key="1">
    <citation type="submission" date="2019-03" db="EMBL/GenBank/DDBJ databases">
        <title>Genomic Encyclopedia of Type Strains, Phase IV (KMG-IV): sequencing the most valuable type-strain genomes for metagenomic binning, comparative biology and taxonomic classification.</title>
        <authorList>
            <person name="Goeker M."/>
        </authorList>
    </citation>
    <scope>NUCLEOTIDE SEQUENCE [LARGE SCALE GENOMIC DNA]</scope>
    <source>
        <strain evidence="4 5">DSM 102940</strain>
    </source>
</reference>
<sequence length="496" mass="56122">MDRNKRNFVIAMVALMMVSMVILSGCQAPTSKAEQTTEKEVYGGENKDSNGEASKEEQGAQGVEEKNIVYISASKLNVRQEAINNAAVVESFMKGTAVEVVEEKTNENNELWYKISFDTKEGKSTGWIVSTYTVKDRLELLDKSLRILDFSPQNKVKEYEGNPSVNVKGIYVTEHSFIGEGFERLLKLANETEINAFVIDVKDDDGIMLFPNEAAEKYSPEGNKRARANMEKLKERMQILKDNNIYTIARIVTFKDPMYTKQHPDRAILDKRTGTTFISKDKLRWASPHDRELWNYDIAVAKEAARVGFNEIQFDYVRFPASNGNKLDQALDYRNTHGDQSKPQTIQHFLQQAHDELSKEGVYISADVFGLVGSVTDDMGLGQYWEAISNVVDYISPMMYPSHYANGTYGLSIPDAHPYELVYQGTKDAIARNQNIPTPANIRPWIQDFTASWVKGYIKYGPKQVKDQIKALEENGVESYLLWNAGNKYSQGALVE</sequence>
<dbReference type="PROSITE" id="PS51257">
    <property type="entry name" value="PROKAR_LIPOPROTEIN"/>
    <property type="match status" value="1"/>
</dbReference>
<dbReference type="AlphaFoldDB" id="A0A4R2KTF9"/>
<feature type="region of interest" description="Disordered" evidence="1">
    <location>
        <begin position="33"/>
        <end position="60"/>
    </location>
</feature>
<dbReference type="PROSITE" id="PS51781">
    <property type="entry name" value="SH3B"/>
    <property type="match status" value="1"/>
</dbReference>
<dbReference type="InterPro" id="IPR017853">
    <property type="entry name" value="GH"/>
</dbReference>
<gene>
    <name evidence="4" type="ORF">EV214_11321</name>
</gene>
<dbReference type="Pfam" id="PF13200">
    <property type="entry name" value="DUF4015"/>
    <property type="match status" value="1"/>
</dbReference>